<feature type="compositionally biased region" description="Basic and acidic residues" evidence="1">
    <location>
        <begin position="281"/>
        <end position="292"/>
    </location>
</feature>
<feature type="compositionally biased region" description="Polar residues" evidence="1">
    <location>
        <begin position="802"/>
        <end position="811"/>
    </location>
</feature>
<feature type="compositionally biased region" description="Low complexity" evidence="1">
    <location>
        <begin position="58"/>
        <end position="71"/>
    </location>
</feature>
<feature type="compositionally biased region" description="Polar residues" evidence="1">
    <location>
        <begin position="113"/>
        <end position="133"/>
    </location>
</feature>
<feature type="region of interest" description="Disordered" evidence="1">
    <location>
        <begin position="207"/>
        <end position="320"/>
    </location>
</feature>
<feature type="compositionally biased region" description="Basic residues" evidence="1">
    <location>
        <begin position="962"/>
        <end position="972"/>
    </location>
</feature>
<feature type="region of interest" description="Disordered" evidence="1">
    <location>
        <begin position="802"/>
        <end position="972"/>
    </location>
</feature>
<proteinExistence type="predicted"/>
<feature type="compositionally biased region" description="Polar residues" evidence="1">
    <location>
        <begin position="725"/>
        <end position="739"/>
    </location>
</feature>
<feature type="compositionally biased region" description="Polar residues" evidence="1">
    <location>
        <begin position="850"/>
        <end position="860"/>
    </location>
</feature>
<evidence type="ECO:0000313" key="2">
    <source>
        <dbReference type="EMBL" id="CAI4048208.1"/>
    </source>
</evidence>
<gene>
    <name evidence="2" type="primary">SKDI13G2160</name>
    <name evidence="2" type="ORF">SKDI_13G2160</name>
</gene>
<dbReference type="RefSeq" id="XP_056084248.1">
    <property type="nucleotide sequence ID" value="XM_056230318.1"/>
</dbReference>
<evidence type="ECO:0000256" key="1">
    <source>
        <dbReference type="SAM" id="MobiDB-lite"/>
    </source>
</evidence>
<feature type="compositionally biased region" description="Polar residues" evidence="1">
    <location>
        <begin position="236"/>
        <end position="257"/>
    </location>
</feature>
<feature type="compositionally biased region" description="Polar residues" evidence="1">
    <location>
        <begin position="207"/>
        <end position="226"/>
    </location>
</feature>
<dbReference type="GeneID" id="80926239"/>
<dbReference type="AlphaFoldDB" id="A0AA35J491"/>
<dbReference type="Proteomes" id="UP001162087">
    <property type="component" value="Chromosome 13"/>
</dbReference>
<feature type="compositionally biased region" description="Polar residues" evidence="1">
    <location>
        <begin position="616"/>
        <end position="633"/>
    </location>
</feature>
<organism evidence="2 3">
    <name type="scientific">Saccharomyces kudriavzevii (strain ATCC MYA-4449 / AS 2.2408 / CBS 8840 / NBRC 1802 / NCYC 2889)</name>
    <name type="common">Yeast</name>
    <dbReference type="NCBI Taxonomy" id="226230"/>
    <lineage>
        <taxon>Eukaryota</taxon>
        <taxon>Fungi</taxon>
        <taxon>Dikarya</taxon>
        <taxon>Ascomycota</taxon>
        <taxon>Saccharomycotina</taxon>
        <taxon>Saccharomycetes</taxon>
        <taxon>Saccharomycetales</taxon>
        <taxon>Saccharomycetaceae</taxon>
        <taxon>Saccharomyces</taxon>
    </lineage>
</organism>
<feature type="compositionally biased region" description="Polar residues" evidence="1">
    <location>
        <begin position="651"/>
        <end position="662"/>
    </location>
</feature>
<name>A0AA35J491_SACK1</name>
<feature type="compositionally biased region" description="Polar residues" evidence="1">
    <location>
        <begin position="293"/>
        <end position="318"/>
    </location>
</feature>
<feature type="region of interest" description="Disordered" evidence="1">
    <location>
        <begin position="424"/>
        <end position="570"/>
    </location>
</feature>
<feature type="compositionally biased region" description="Polar residues" evidence="1">
    <location>
        <begin position="447"/>
        <end position="471"/>
    </location>
</feature>
<feature type="compositionally biased region" description="Polar residues" evidence="1">
    <location>
        <begin position="537"/>
        <end position="565"/>
    </location>
</feature>
<feature type="compositionally biased region" description="Low complexity" evidence="1">
    <location>
        <begin position="597"/>
        <end position="608"/>
    </location>
</feature>
<feature type="compositionally biased region" description="Basic and acidic residues" evidence="1">
    <location>
        <begin position="144"/>
        <end position="154"/>
    </location>
</feature>
<feature type="compositionally biased region" description="Basic and acidic residues" evidence="1">
    <location>
        <begin position="435"/>
        <end position="446"/>
    </location>
</feature>
<dbReference type="EMBL" id="OX365908">
    <property type="protein sequence ID" value="CAI4048208.1"/>
    <property type="molecule type" value="Genomic_DNA"/>
</dbReference>
<sequence length="972" mass="107053">MFRRKTTAAEMEQANPTAVAAAASIGKLFMKKGNQPENKQKSTYRSASMTNLRKPTASRRMSSISSTSSESVRGKGRGNSGKLNSLNQRSSMGRENMPNPSPKKASLHKSSSHYRTSSLPNQRGQSSRNNSGLQREKSKKHQRISYDEAQRTFKDFGGPQAKGILTNRQRPNNSSGSPPLKTMRKYIPGPNGLIAIEVPIEKPNKINTSRSLRRSNSAHSTLNVKNCSPIRKKVSQESLHSQPKGTSSLRNTSNSQRKQGEEPKLSKTSTTNINVPLIETQVREETDQELRLENSNTSESDTVVNSENNVEKPSSLNSENDDLRKLIHGNIELETFIKEEENGKSSKFSQENVVVNRLITEKGVKKSNTEHKMATVDGEKPSNSDKVYRMVAEKPECEEQNSLVEKHPLSKAENLDKQVERLDHDFSNDSSSVKELADNRSSESADHTQMSDITCSPAQDPNKKPSSIQDNDISEGIESTIKAKKEDNPSVELSPTSTYSKEESIGDPNDEYFDTTDKETQKANEQIPSHKNHDNMQAESTPSLAQYLRTSNTYLSPKNPPNQAGQEKLLKPEINMVSVAKAVTPIKSALKKSSGLSNHNSSMYSDSSPANGAYLSLTTAENTRLNAQMTIPDSVSRRTSVKRSSVKRPQSVGQFKNNRSSSPSPPEKVNNKRHSAIPLGTPEKAKPQRNSVTASFSKTTQQSQEPANVPGPIGQKKFKSKTDNKSTNTNIKRGSQIVQNDKHLTKDVSNVLYPKEPPPRKSSFEKIRSNESHLGFKKLSLRNGISEEALNDCYVAHANESNANVSQTETAQEFFKSLGHPSRFADSDSDDDSQFLSQSSSKHNAETESSKVGNSRSGISNKGAFSLFKSKNKKKENDVTSSEISRPNHNIINPAAQSTKVSKKLSGASLRAASEALPAKAASPPMSNRLRFSSNPGNSESRHSQSQEINDTREKKGGGFGKKLKKIFSKKK</sequence>
<feature type="region of interest" description="Disordered" evidence="1">
    <location>
        <begin position="590"/>
        <end position="768"/>
    </location>
</feature>
<feature type="region of interest" description="Disordered" evidence="1">
    <location>
        <begin position="30"/>
        <end position="186"/>
    </location>
</feature>
<feature type="compositionally biased region" description="Basic and acidic residues" evidence="1">
    <location>
        <begin position="940"/>
        <end position="957"/>
    </location>
</feature>
<accession>A0AA35J491</accession>
<keyword evidence="3" id="KW-1185">Reference proteome</keyword>
<feature type="compositionally biased region" description="Basic and acidic residues" evidence="1">
    <location>
        <begin position="757"/>
        <end position="768"/>
    </location>
</feature>
<reference evidence="2" key="1">
    <citation type="submission" date="2022-10" db="EMBL/GenBank/DDBJ databases">
        <authorList>
            <person name="Byrne P K."/>
        </authorList>
    </citation>
    <scope>NUCLEOTIDE SEQUENCE</scope>
    <source>
        <strain evidence="2">IFO1802</strain>
    </source>
</reference>
<feature type="compositionally biased region" description="Polar residues" evidence="1">
    <location>
        <begin position="879"/>
        <end position="900"/>
    </location>
</feature>
<protein>
    <recommendedName>
        <fullName evidence="4">SEG1-like protein</fullName>
    </recommendedName>
</protein>
<feature type="compositionally biased region" description="Polar residues" evidence="1">
    <location>
        <begin position="35"/>
        <end position="53"/>
    </location>
</feature>
<evidence type="ECO:0000313" key="3">
    <source>
        <dbReference type="Proteomes" id="UP001162087"/>
    </source>
</evidence>
<feature type="compositionally biased region" description="Polar residues" evidence="1">
    <location>
        <begin position="166"/>
        <end position="177"/>
    </location>
</feature>
<evidence type="ECO:0008006" key="4">
    <source>
        <dbReference type="Google" id="ProtNLM"/>
    </source>
</evidence>
<feature type="compositionally biased region" description="Polar residues" evidence="1">
    <location>
        <begin position="688"/>
        <end position="706"/>
    </location>
</feature>
<feature type="compositionally biased region" description="Low complexity" evidence="1">
    <location>
        <begin position="912"/>
        <end position="925"/>
    </location>
</feature>
<feature type="compositionally biased region" description="Polar residues" evidence="1">
    <location>
        <begin position="930"/>
        <end position="939"/>
    </location>
</feature>
<feature type="compositionally biased region" description="Polar residues" evidence="1">
    <location>
        <begin position="81"/>
        <end position="93"/>
    </location>
</feature>